<keyword evidence="3" id="KW-0256">Endoplasmic reticulum</keyword>
<dbReference type="InParanoid" id="S7XKX6"/>
<dbReference type="InterPro" id="IPR036869">
    <property type="entry name" value="J_dom_sf"/>
</dbReference>
<feature type="coiled-coil region" evidence="4">
    <location>
        <begin position="273"/>
        <end position="322"/>
    </location>
</feature>
<dbReference type="GO" id="GO:0051787">
    <property type="term" value="F:misfolded protein binding"/>
    <property type="evidence" value="ECO:0007669"/>
    <property type="project" value="TreeGrafter"/>
</dbReference>
<keyword evidence="2" id="KW-0732">Signal</keyword>
<evidence type="ECO:0000256" key="1">
    <source>
        <dbReference type="ARBA" id="ARBA00004240"/>
    </source>
</evidence>
<dbReference type="HOGENOM" id="CLU_477359_0_0_1"/>
<dbReference type="SUPFAM" id="SSF48452">
    <property type="entry name" value="TPR-like"/>
    <property type="match status" value="1"/>
</dbReference>
<comment type="subcellular location">
    <subcellularLocation>
        <location evidence="1">Endoplasmic reticulum</location>
    </subcellularLocation>
</comment>
<dbReference type="VEuPathDB" id="MicrosporidiaDB:SLOPH_1906"/>
<keyword evidence="8" id="KW-1185">Reference proteome</keyword>
<dbReference type="PANTHER" id="PTHR44140:SF2">
    <property type="entry name" value="LD25575P"/>
    <property type="match status" value="1"/>
</dbReference>
<dbReference type="EMBL" id="ATCN01000151">
    <property type="protein sequence ID" value="EPR79694.1"/>
    <property type="molecule type" value="Genomic_DNA"/>
</dbReference>
<evidence type="ECO:0000256" key="3">
    <source>
        <dbReference type="ARBA" id="ARBA00022824"/>
    </source>
</evidence>
<dbReference type="Gene3D" id="1.10.287.110">
    <property type="entry name" value="DnaJ domain"/>
    <property type="match status" value="1"/>
</dbReference>
<dbReference type="InterPro" id="IPR051727">
    <property type="entry name" value="DnaJ_C3_Co-chaperones"/>
</dbReference>
<dbReference type="AlphaFoldDB" id="S7XKX6"/>
<dbReference type="Pfam" id="PF00226">
    <property type="entry name" value="DnaJ"/>
    <property type="match status" value="1"/>
</dbReference>
<protein>
    <submittedName>
        <fullName evidence="7">Hsp 40</fullName>
    </submittedName>
</protein>
<evidence type="ECO:0000313" key="8">
    <source>
        <dbReference type="Proteomes" id="UP000014978"/>
    </source>
</evidence>
<proteinExistence type="predicted"/>
<dbReference type="STRING" id="1358809.S7XKX6"/>
<name>S7XKX6_SPRLO</name>
<dbReference type="SUPFAM" id="SSF46565">
    <property type="entry name" value="Chaperone J-domain"/>
    <property type="match status" value="1"/>
</dbReference>
<evidence type="ECO:0000313" key="7">
    <source>
        <dbReference type="EMBL" id="EPR79694.1"/>
    </source>
</evidence>
<dbReference type="GO" id="GO:0051087">
    <property type="term" value="F:protein-folding chaperone binding"/>
    <property type="evidence" value="ECO:0007669"/>
    <property type="project" value="TreeGrafter"/>
</dbReference>
<evidence type="ECO:0000259" key="6">
    <source>
        <dbReference type="PROSITE" id="PS50076"/>
    </source>
</evidence>
<evidence type="ECO:0000256" key="4">
    <source>
        <dbReference type="SAM" id="Coils"/>
    </source>
</evidence>
<dbReference type="GO" id="GO:0034975">
    <property type="term" value="P:protein folding in endoplasmic reticulum"/>
    <property type="evidence" value="ECO:0007669"/>
    <property type="project" value="TreeGrafter"/>
</dbReference>
<dbReference type="OMA" id="NEQVKQM"/>
<evidence type="ECO:0000256" key="2">
    <source>
        <dbReference type="ARBA" id="ARBA00022729"/>
    </source>
</evidence>
<dbReference type="InterPro" id="IPR001623">
    <property type="entry name" value="DnaJ_domain"/>
</dbReference>
<dbReference type="CDD" id="cd06257">
    <property type="entry name" value="DnaJ"/>
    <property type="match status" value="1"/>
</dbReference>
<gene>
    <name evidence="7" type="ORF">SLOPH_1906</name>
</gene>
<feature type="region of interest" description="Disordered" evidence="5">
    <location>
        <begin position="385"/>
        <end position="409"/>
    </location>
</feature>
<keyword evidence="4" id="KW-0175">Coiled coil</keyword>
<dbReference type="InterPro" id="IPR011990">
    <property type="entry name" value="TPR-like_helical_dom_sf"/>
</dbReference>
<dbReference type="GO" id="GO:0005783">
    <property type="term" value="C:endoplasmic reticulum"/>
    <property type="evidence" value="ECO:0007669"/>
    <property type="project" value="UniProtKB-SubCell"/>
</dbReference>
<organism evidence="7 8">
    <name type="scientific">Spraguea lophii (strain 42_110)</name>
    <name type="common">Microsporidian parasite</name>
    <dbReference type="NCBI Taxonomy" id="1358809"/>
    <lineage>
        <taxon>Eukaryota</taxon>
        <taxon>Fungi</taxon>
        <taxon>Fungi incertae sedis</taxon>
        <taxon>Microsporidia</taxon>
        <taxon>Spragueidae</taxon>
        <taxon>Spraguea</taxon>
    </lineage>
</organism>
<comment type="caution">
    <text evidence="7">The sequence shown here is derived from an EMBL/GenBank/DDBJ whole genome shotgun (WGS) entry which is preliminary data.</text>
</comment>
<dbReference type="OrthoDB" id="2194827at2759"/>
<feature type="domain" description="J" evidence="6">
    <location>
        <begin position="330"/>
        <end position="400"/>
    </location>
</feature>
<dbReference type="SMART" id="SM00271">
    <property type="entry name" value="DnaJ"/>
    <property type="match status" value="1"/>
</dbReference>
<feature type="compositionally biased region" description="Basic and acidic residues" evidence="5">
    <location>
        <begin position="385"/>
        <end position="398"/>
    </location>
</feature>
<accession>S7XKX6</accession>
<dbReference type="FunCoup" id="S7XKX6">
    <property type="interactions" value="241"/>
</dbReference>
<evidence type="ECO:0000256" key="5">
    <source>
        <dbReference type="SAM" id="MobiDB-lite"/>
    </source>
</evidence>
<sequence length="458" mass="53821">MLLYFLLRDIMSLKVDDFINRTDISLRRGKIEECESIYHQHYNTFKDSILIKKRYCHFLYQIGEYNKIIELFENEDNEDIKAIVKKSKENILKEKDFIKNKEWLLKESKYCKRHITKDINIYLSEKIYDKAFDSVKKLHMYFPSDKKILGIYGQIQMVRGDYAGGMGCFSKIDLPLLNKIKKSVQMSSDIKYMGSISTRNNFLYLKNAITEIEDYYRNDKFSPSVFSKLLADNIYIFLEVCVKNELKDHGTNLADLLMEISESEKDKKIFLEILFLDKHYDRLEKELNKLKIDDKNFVRNMKSKLKEIKKNKERQYQQNKQRGYDTDPEGYYKILNVKPTATTKEILKKYRRLLVEVDPDNYEGDDPKEKERLEQKMMKLNKAKDVLSNEKSREEYDSGRSSFSNRGFKGSTGYQSYGGQDFQDIFSMFFGGGGSGFGSSGHTYYFTTGNSGGGFRAM</sequence>
<dbReference type="Proteomes" id="UP000014978">
    <property type="component" value="Unassembled WGS sequence"/>
</dbReference>
<dbReference type="PRINTS" id="PR00625">
    <property type="entry name" value="JDOMAIN"/>
</dbReference>
<reference evidence="8" key="1">
    <citation type="journal article" date="2013" name="PLoS Genet.">
        <title>The genome of Spraguea lophii and the basis of host-microsporidian interactions.</title>
        <authorList>
            <person name="Campbell S.E."/>
            <person name="Williams T.A."/>
            <person name="Yousuf A."/>
            <person name="Soanes D.M."/>
            <person name="Paszkiewicz K.H."/>
            <person name="Williams B.A.P."/>
        </authorList>
    </citation>
    <scope>NUCLEOTIDE SEQUENCE [LARGE SCALE GENOMIC DNA]</scope>
    <source>
        <strain evidence="8">42_110</strain>
    </source>
</reference>
<dbReference type="PROSITE" id="PS50076">
    <property type="entry name" value="DNAJ_2"/>
    <property type="match status" value="1"/>
</dbReference>
<dbReference type="PANTHER" id="PTHR44140">
    <property type="entry name" value="LD25575P"/>
    <property type="match status" value="1"/>
</dbReference>